<dbReference type="EMBL" id="KV423955">
    <property type="protein sequence ID" value="KZT58117.1"/>
    <property type="molecule type" value="Genomic_DNA"/>
</dbReference>
<dbReference type="GO" id="GO:0003682">
    <property type="term" value="F:chromatin binding"/>
    <property type="evidence" value="ECO:0007669"/>
    <property type="project" value="InterPro"/>
</dbReference>
<dbReference type="AlphaFoldDB" id="A0A165GIL7"/>
<dbReference type="Gene3D" id="2.30.30.490">
    <property type="match status" value="1"/>
</dbReference>
<evidence type="ECO:0000313" key="3">
    <source>
        <dbReference type="EMBL" id="KZT58117.1"/>
    </source>
</evidence>
<gene>
    <name evidence="3" type="ORF">CALCODRAFT_260690</name>
</gene>
<name>A0A165GIL7_9BASI</name>
<keyword evidence="4" id="KW-1185">Reference proteome</keyword>
<feature type="compositionally biased region" description="Low complexity" evidence="1">
    <location>
        <begin position="25"/>
        <end position="51"/>
    </location>
</feature>
<reference evidence="3 4" key="1">
    <citation type="journal article" date="2016" name="Mol. Biol. Evol.">
        <title>Comparative Genomics of Early-Diverging Mushroom-Forming Fungi Provides Insights into the Origins of Lignocellulose Decay Capabilities.</title>
        <authorList>
            <person name="Nagy L.G."/>
            <person name="Riley R."/>
            <person name="Tritt A."/>
            <person name="Adam C."/>
            <person name="Daum C."/>
            <person name="Floudas D."/>
            <person name="Sun H."/>
            <person name="Yadav J.S."/>
            <person name="Pangilinan J."/>
            <person name="Larsson K.H."/>
            <person name="Matsuura K."/>
            <person name="Barry K."/>
            <person name="Labutti K."/>
            <person name="Kuo R."/>
            <person name="Ohm R.A."/>
            <person name="Bhattacharya S.S."/>
            <person name="Shirouzu T."/>
            <person name="Yoshinaga Y."/>
            <person name="Martin F.M."/>
            <person name="Grigoriev I.V."/>
            <person name="Hibbett D.S."/>
        </authorList>
    </citation>
    <scope>NUCLEOTIDE SEQUENCE [LARGE SCALE GENOMIC DNA]</scope>
    <source>
        <strain evidence="3 4">HHB12733</strain>
    </source>
</reference>
<dbReference type="SUPFAM" id="SSF57903">
    <property type="entry name" value="FYVE/PHD zinc finger"/>
    <property type="match status" value="1"/>
</dbReference>
<protein>
    <recommendedName>
        <fullName evidence="2">BAH domain-containing protein</fullName>
    </recommendedName>
</protein>
<organism evidence="3 4">
    <name type="scientific">Calocera cornea HHB12733</name>
    <dbReference type="NCBI Taxonomy" id="1353952"/>
    <lineage>
        <taxon>Eukaryota</taxon>
        <taxon>Fungi</taxon>
        <taxon>Dikarya</taxon>
        <taxon>Basidiomycota</taxon>
        <taxon>Agaricomycotina</taxon>
        <taxon>Dacrymycetes</taxon>
        <taxon>Dacrymycetales</taxon>
        <taxon>Dacrymycetaceae</taxon>
        <taxon>Calocera</taxon>
    </lineage>
</organism>
<dbReference type="InParanoid" id="A0A165GIL7"/>
<feature type="domain" description="BAH" evidence="2">
    <location>
        <begin position="92"/>
        <end position="224"/>
    </location>
</feature>
<evidence type="ECO:0000313" key="4">
    <source>
        <dbReference type="Proteomes" id="UP000076842"/>
    </source>
</evidence>
<dbReference type="InterPro" id="IPR011011">
    <property type="entry name" value="Znf_FYVE_PHD"/>
</dbReference>
<feature type="region of interest" description="Disordered" evidence="1">
    <location>
        <begin position="1"/>
        <end position="51"/>
    </location>
</feature>
<dbReference type="InterPro" id="IPR001025">
    <property type="entry name" value="BAH_dom"/>
</dbReference>
<dbReference type="STRING" id="1353952.A0A165GIL7"/>
<accession>A0A165GIL7</accession>
<proteinExistence type="predicted"/>
<evidence type="ECO:0000259" key="2">
    <source>
        <dbReference type="PROSITE" id="PS51038"/>
    </source>
</evidence>
<dbReference type="PROSITE" id="PS51038">
    <property type="entry name" value="BAH"/>
    <property type="match status" value="1"/>
</dbReference>
<dbReference type="Proteomes" id="UP000076842">
    <property type="component" value="Unassembled WGS sequence"/>
</dbReference>
<evidence type="ECO:0000256" key="1">
    <source>
        <dbReference type="SAM" id="MobiDB-lite"/>
    </source>
</evidence>
<sequence length="406" mass="46119">MAKIRAARKTIPATKPYSSNPPPRTTRASAAAAPTSNSRRSTASSSTVRNATRLELEEKAPKKDVFQQMSRFKAARVFGIDGTATDYTRSDDVYVAGPNAVVNPDDTEGELDEHQLWRARILQIRCPDPDNPANVWLEIAWYWTPAEFSKVVNKKFNPRLCGSKELVYVFGGRLDIINCASLNGVARVHLYEEMEHRRLLQITEKDYYYRTEYDCAKKKFKRQAEPSCLCNTQYIPDDDATMVFCPRGDCLTWYHTACLQKFDHFYQHLSATDLEVIREATQDGFSASADLYQQELEECWMQSTMQDLKPPDTNVELSSLHALARRPCMRGGDYGIVGNAGVILRARYLLDQVVGKNKKLPPAWRSFVWGEGGAWKIPKEKQMWQVGDDGEESLVSYKCPKCEEAL</sequence>
<dbReference type="InterPro" id="IPR043151">
    <property type="entry name" value="BAH_sf"/>
</dbReference>
<dbReference type="OrthoDB" id="10259622at2759"/>
<dbReference type="PANTHER" id="PTHR46364">
    <property type="entry name" value="OS08G0421900 PROTEIN"/>
    <property type="match status" value="1"/>
</dbReference>